<dbReference type="RefSeq" id="WP_168048698.1">
    <property type="nucleotide sequence ID" value="NZ_JAATJR010000002.1"/>
</dbReference>
<evidence type="ECO:0000313" key="1">
    <source>
        <dbReference type="EMBL" id="NKE44583.1"/>
    </source>
</evidence>
<gene>
    <name evidence="1" type="ORF">HB662_07325</name>
</gene>
<reference evidence="1 2" key="1">
    <citation type="submission" date="2020-03" db="EMBL/GenBank/DDBJ databases">
        <title>Roseomonas selenitidurans sp. nov. isolated from soil.</title>
        <authorList>
            <person name="Liu H."/>
        </authorList>
    </citation>
    <scope>NUCLEOTIDE SEQUENCE [LARGE SCALE GENOMIC DNA]</scope>
    <source>
        <strain evidence="1 2">JCM 15073</strain>
    </source>
</reference>
<accession>A0ABX1EWZ4</accession>
<proteinExistence type="predicted"/>
<dbReference type="Proteomes" id="UP000765160">
    <property type="component" value="Unassembled WGS sequence"/>
</dbReference>
<dbReference type="EMBL" id="JAAVTX010000002">
    <property type="protein sequence ID" value="NKE44583.1"/>
    <property type="molecule type" value="Genomic_DNA"/>
</dbReference>
<sequence length="66" mass="7710">MTWARHHRTVQPHAWWQAGFPGLGLPMLDRHAFAFEDFCRGTSNGPIDENYRSNPEMGFHFVARRP</sequence>
<organism evidence="1 2">
    <name type="scientific">Falsiroseomonas frigidaquae</name>
    <dbReference type="NCBI Taxonomy" id="487318"/>
    <lineage>
        <taxon>Bacteria</taxon>
        <taxon>Pseudomonadati</taxon>
        <taxon>Pseudomonadota</taxon>
        <taxon>Alphaproteobacteria</taxon>
        <taxon>Acetobacterales</taxon>
        <taxon>Roseomonadaceae</taxon>
        <taxon>Falsiroseomonas</taxon>
    </lineage>
</organism>
<name>A0ABX1EWZ4_9PROT</name>
<evidence type="ECO:0000313" key="2">
    <source>
        <dbReference type="Proteomes" id="UP000765160"/>
    </source>
</evidence>
<keyword evidence="2" id="KW-1185">Reference proteome</keyword>
<protein>
    <submittedName>
        <fullName evidence="1">Uncharacterized protein</fullName>
    </submittedName>
</protein>
<comment type="caution">
    <text evidence="1">The sequence shown here is derived from an EMBL/GenBank/DDBJ whole genome shotgun (WGS) entry which is preliminary data.</text>
</comment>